<keyword evidence="5" id="KW-1185">Reference proteome</keyword>
<dbReference type="RefSeq" id="WP_252464357.1">
    <property type="nucleotide sequence ID" value="NZ_JALBWM010000006.1"/>
</dbReference>
<evidence type="ECO:0000256" key="1">
    <source>
        <dbReference type="ARBA" id="ARBA00022737"/>
    </source>
</evidence>
<reference evidence="4" key="1">
    <citation type="journal article" date="2022" name="Arch. Microbiol.">
        <title>Microbulbifer okhotskensis sp. nov., isolated from a deep bottom sediment of the Okhotsk Sea.</title>
        <authorList>
            <person name="Romanenko L."/>
            <person name="Kurilenko V."/>
            <person name="Otstavnykh N."/>
            <person name="Velansky P."/>
            <person name="Isaeva M."/>
            <person name="Mikhailov V."/>
        </authorList>
    </citation>
    <scope>NUCLEOTIDE SEQUENCE</scope>
    <source>
        <strain evidence="4">OS29</strain>
    </source>
</reference>
<keyword evidence="1" id="KW-0677">Repeat</keyword>
<comment type="caution">
    <text evidence="4">The sequence shown here is derived from an EMBL/GenBank/DDBJ whole genome shotgun (WGS) entry which is preliminary data.</text>
</comment>
<feature type="repeat" description="TPR" evidence="3">
    <location>
        <begin position="182"/>
        <end position="215"/>
    </location>
</feature>
<evidence type="ECO:0000256" key="2">
    <source>
        <dbReference type="ARBA" id="ARBA00022803"/>
    </source>
</evidence>
<proteinExistence type="predicted"/>
<dbReference type="Pfam" id="PF13176">
    <property type="entry name" value="TPR_7"/>
    <property type="match status" value="1"/>
</dbReference>
<dbReference type="AlphaFoldDB" id="A0A9X2EP66"/>
<accession>A0A9X2EP66</accession>
<protein>
    <submittedName>
        <fullName evidence="4">Tetratricopeptide repeat protein</fullName>
    </submittedName>
</protein>
<dbReference type="Gene3D" id="1.25.40.10">
    <property type="entry name" value="Tetratricopeptide repeat domain"/>
    <property type="match status" value="1"/>
</dbReference>
<feature type="repeat" description="TPR" evidence="3">
    <location>
        <begin position="46"/>
        <end position="79"/>
    </location>
</feature>
<dbReference type="PROSITE" id="PS50005">
    <property type="entry name" value="TPR"/>
    <property type="match status" value="2"/>
</dbReference>
<name>A0A9X2EP66_9GAMM</name>
<organism evidence="4 5">
    <name type="scientific">Microbulbifer okhotskensis</name>
    <dbReference type="NCBI Taxonomy" id="2926617"/>
    <lineage>
        <taxon>Bacteria</taxon>
        <taxon>Pseudomonadati</taxon>
        <taxon>Pseudomonadota</taxon>
        <taxon>Gammaproteobacteria</taxon>
        <taxon>Cellvibrionales</taxon>
        <taxon>Microbulbiferaceae</taxon>
        <taxon>Microbulbifer</taxon>
    </lineage>
</organism>
<dbReference type="InterPro" id="IPR013105">
    <property type="entry name" value="TPR_2"/>
</dbReference>
<evidence type="ECO:0000313" key="4">
    <source>
        <dbReference type="EMBL" id="MCO1333188.1"/>
    </source>
</evidence>
<evidence type="ECO:0000313" key="5">
    <source>
        <dbReference type="Proteomes" id="UP001139028"/>
    </source>
</evidence>
<dbReference type="InterPro" id="IPR011990">
    <property type="entry name" value="TPR-like_helical_dom_sf"/>
</dbReference>
<gene>
    <name evidence="4" type="ORF">MO867_02435</name>
</gene>
<dbReference type="Proteomes" id="UP001139028">
    <property type="component" value="Unassembled WGS sequence"/>
</dbReference>
<dbReference type="Pfam" id="PF07719">
    <property type="entry name" value="TPR_2"/>
    <property type="match status" value="1"/>
</dbReference>
<dbReference type="SMART" id="SM00028">
    <property type="entry name" value="TPR"/>
    <property type="match status" value="2"/>
</dbReference>
<dbReference type="SUPFAM" id="SSF48452">
    <property type="entry name" value="TPR-like"/>
    <property type="match status" value="1"/>
</dbReference>
<sequence length="245" mass="27495">MHKHLSYLLVLFYSLLGTAVLVTAISLTANPWQQKSAYHSPHAKRSLALIAQAEAYARSGNYSNALPLYEKAISALSDYPSQQQALRYRYGIVLNAFSAQMRPDLYPLARAQFQSVLNYLDSGADLPQSVARVQSAMAHTYHQQAATEKESVQQAHLLRSAYLLYKGAIDGLNEQGEWQNLAITYFNLGQVCEWQGNLEEAIAWLEKTVQLDLRHKLPDLQEDSDYLASLRGQVEPILQNPETAL</sequence>
<evidence type="ECO:0000256" key="3">
    <source>
        <dbReference type="PROSITE-ProRule" id="PRU00339"/>
    </source>
</evidence>
<dbReference type="InterPro" id="IPR019734">
    <property type="entry name" value="TPR_rpt"/>
</dbReference>
<dbReference type="EMBL" id="JALBWM010000006">
    <property type="protein sequence ID" value="MCO1333188.1"/>
    <property type="molecule type" value="Genomic_DNA"/>
</dbReference>
<keyword evidence="2 3" id="KW-0802">TPR repeat</keyword>